<dbReference type="PANTHER" id="PTHR33336:SF3">
    <property type="entry name" value="ABM DOMAIN-CONTAINING PROTEIN"/>
    <property type="match status" value="1"/>
</dbReference>
<accession>A0ABX6WFM1</accession>
<protein>
    <submittedName>
        <fullName evidence="2">Antibiotic biosynthesis monooxygenase</fullName>
    </submittedName>
</protein>
<gene>
    <name evidence="2" type="ORF">I1A49_34965</name>
</gene>
<keyword evidence="3" id="KW-1185">Reference proteome</keyword>
<dbReference type="EMBL" id="CP065050">
    <property type="protein sequence ID" value="QPI59404.1"/>
    <property type="molecule type" value="Genomic_DNA"/>
</dbReference>
<dbReference type="Proteomes" id="UP000663421">
    <property type="component" value="Chromosome"/>
</dbReference>
<evidence type="ECO:0000313" key="2">
    <source>
        <dbReference type="EMBL" id="QPI59404.1"/>
    </source>
</evidence>
<dbReference type="InterPro" id="IPR050744">
    <property type="entry name" value="AI-2_Isomerase_LsrG"/>
</dbReference>
<name>A0ABX6WFM1_STRMQ</name>
<proteinExistence type="predicted"/>
<evidence type="ECO:0000313" key="3">
    <source>
        <dbReference type="Proteomes" id="UP000663421"/>
    </source>
</evidence>
<dbReference type="InterPro" id="IPR007138">
    <property type="entry name" value="ABM_dom"/>
</dbReference>
<feature type="domain" description="ABM" evidence="1">
    <location>
        <begin position="30"/>
        <end position="119"/>
    </location>
</feature>
<dbReference type="InterPro" id="IPR011008">
    <property type="entry name" value="Dimeric_a/b-barrel"/>
</dbReference>
<keyword evidence="2" id="KW-0560">Oxidoreductase</keyword>
<dbReference type="SUPFAM" id="SSF54909">
    <property type="entry name" value="Dimeric alpha+beta barrel"/>
    <property type="match status" value="1"/>
</dbReference>
<evidence type="ECO:0000259" key="1">
    <source>
        <dbReference type="PROSITE" id="PS51725"/>
    </source>
</evidence>
<dbReference type="PANTHER" id="PTHR33336">
    <property type="entry name" value="QUINOL MONOOXYGENASE YGIN-RELATED"/>
    <property type="match status" value="1"/>
</dbReference>
<dbReference type="Gene3D" id="3.30.70.100">
    <property type="match status" value="1"/>
</dbReference>
<dbReference type="Pfam" id="PF03992">
    <property type="entry name" value="ABM"/>
    <property type="match status" value="1"/>
</dbReference>
<dbReference type="PROSITE" id="PS51725">
    <property type="entry name" value="ABM"/>
    <property type="match status" value="1"/>
</dbReference>
<organism evidence="2 3">
    <name type="scientific">Streptomyces malaysiensis</name>
    <dbReference type="NCBI Taxonomy" id="92644"/>
    <lineage>
        <taxon>Bacteria</taxon>
        <taxon>Bacillati</taxon>
        <taxon>Actinomycetota</taxon>
        <taxon>Actinomycetes</taxon>
        <taxon>Kitasatosporales</taxon>
        <taxon>Streptomycetaceae</taxon>
        <taxon>Streptomyces</taxon>
        <taxon>Streptomyces violaceusniger group</taxon>
    </lineage>
</organism>
<sequence>MRRFITSYIRWAQVAPPGIKGVPVPDQNHVTVIARFTPASDRAPQLKALLEGMIAPTRSEPGCRSYDLYTTETEAPDFVLLERYQDTAALEAHRTTAHYKAYRAQLSDLLAKPVEVSVLRPVNVTG</sequence>
<keyword evidence="2" id="KW-0503">Monooxygenase</keyword>
<dbReference type="GO" id="GO:0004497">
    <property type="term" value="F:monooxygenase activity"/>
    <property type="evidence" value="ECO:0007669"/>
    <property type="project" value="UniProtKB-KW"/>
</dbReference>
<reference evidence="2 3" key="1">
    <citation type="submission" date="2020-11" db="EMBL/GenBank/DDBJ databases">
        <title>Complete genome sequence unveiled secondary metabolic potentials in Streptomyces solisilvae HNM0141.</title>
        <authorList>
            <person name="Huang X."/>
        </authorList>
    </citation>
    <scope>NUCLEOTIDE SEQUENCE [LARGE SCALE GENOMIC DNA]</scope>
    <source>
        <strain evidence="2 3">HNM0141</strain>
    </source>
</reference>